<reference evidence="10 11" key="1">
    <citation type="submission" date="2018-03" db="EMBL/GenBank/DDBJ databases">
        <title>Rhodobacter blasticus.</title>
        <authorList>
            <person name="Meyer T.E."/>
            <person name="Miller S."/>
            <person name="Lodha T."/>
            <person name="Gandham S."/>
            <person name="Chintalapati S."/>
            <person name="Chintalapati V.R."/>
        </authorList>
    </citation>
    <scope>NUCLEOTIDE SEQUENCE [LARGE SCALE GENOMIC DNA]</scope>
    <source>
        <strain evidence="10 11">DSM 2131</strain>
    </source>
</reference>
<evidence type="ECO:0000313" key="11">
    <source>
        <dbReference type="Proteomes" id="UP000241362"/>
    </source>
</evidence>
<dbReference type="PROSITE" id="PS50928">
    <property type="entry name" value="ABC_TM1"/>
    <property type="match status" value="1"/>
</dbReference>
<evidence type="ECO:0000256" key="7">
    <source>
        <dbReference type="ARBA" id="ARBA00023136"/>
    </source>
</evidence>
<evidence type="ECO:0000256" key="4">
    <source>
        <dbReference type="ARBA" id="ARBA00022475"/>
    </source>
</evidence>
<feature type="transmembrane region" description="Helical" evidence="8">
    <location>
        <begin position="141"/>
        <end position="159"/>
    </location>
</feature>
<keyword evidence="4" id="KW-1003">Cell membrane</keyword>
<dbReference type="AlphaFoldDB" id="A0A2T4JB00"/>
<keyword evidence="3 8" id="KW-0813">Transport</keyword>
<evidence type="ECO:0000256" key="1">
    <source>
        <dbReference type="ARBA" id="ARBA00004651"/>
    </source>
</evidence>
<evidence type="ECO:0000256" key="8">
    <source>
        <dbReference type="RuleBase" id="RU363032"/>
    </source>
</evidence>
<dbReference type="Pfam" id="PF00528">
    <property type="entry name" value="BPD_transp_1"/>
    <property type="match status" value="1"/>
</dbReference>
<dbReference type="EMBL" id="PZKE01000005">
    <property type="protein sequence ID" value="PTE15069.1"/>
    <property type="molecule type" value="Genomic_DNA"/>
</dbReference>
<sequence length="297" mass="32454">MANSIEAEKRAGWALVSPPFLYTLLALAVPFIVIVGLSFAGLEGGRARVPLAPGDAEKLYFTFENFARVLSEPIYRVVLLRSLIIAVCVTLATVLMAYPIAYFVSFYVAPSKKALWIFLITIPFWTSYIIRLALWRTILGYNGIFDNFVGIFGIEPMNLLSNGALAITITLSHAFAPFAVLPIFVALEKVDRSLLEAGQDLGETRWTTFLRVTLPLSMPGVMAAVLIVFIPVVGDYVTAKLMGGSTTPMIANLVEVEMLKKRDHAMGSAVAVTAMATVAVISILFVLLNRRFIGSKK</sequence>
<keyword evidence="7 8" id="KW-0472">Membrane</keyword>
<evidence type="ECO:0000256" key="6">
    <source>
        <dbReference type="ARBA" id="ARBA00022989"/>
    </source>
</evidence>
<feature type="transmembrane region" description="Helical" evidence="8">
    <location>
        <begin position="83"/>
        <end position="108"/>
    </location>
</feature>
<dbReference type="InterPro" id="IPR035906">
    <property type="entry name" value="MetI-like_sf"/>
</dbReference>
<dbReference type="RefSeq" id="WP_107672843.1">
    <property type="nucleotide sequence ID" value="NZ_PZKE01000005.1"/>
</dbReference>
<evidence type="ECO:0000256" key="2">
    <source>
        <dbReference type="ARBA" id="ARBA00007069"/>
    </source>
</evidence>
<evidence type="ECO:0000259" key="9">
    <source>
        <dbReference type="PROSITE" id="PS50928"/>
    </source>
</evidence>
<dbReference type="SUPFAM" id="SSF161098">
    <property type="entry name" value="MetI-like"/>
    <property type="match status" value="1"/>
</dbReference>
<keyword evidence="5 8" id="KW-0812">Transmembrane</keyword>
<feature type="transmembrane region" description="Helical" evidence="8">
    <location>
        <begin position="114"/>
        <end position="134"/>
    </location>
</feature>
<organism evidence="10 11">
    <name type="scientific">Fuscovulum blasticum DSM 2131</name>
    <dbReference type="NCBI Taxonomy" id="1188250"/>
    <lineage>
        <taxon>Bacteria</taxon>
        <taxon>Pseudomonadati</taxon>
        <taxon>Pseudomonadota</taxon>
        <taxon>Alphaproteobacteria</taxon>
        <taxon>Rhodobacterales</taxon>
        <taxon>Paracoccaceae</taxon>
        <taxon>Pseudogemmobacter</taxon>
    </lineage>
</organism>
<dbReference type="PANTHER" id="PTHR42929:SF1">
    <property type="entry name" value="INNER MEMBRANE ABC TRANSPORTER PERMEASE PROTEIN YDCU-RELATED"/>
    <property type="match status" value="1"/>
</dbReference>
<proteinExistence type="inferred from homology"/>
<feature type="transmembrane region" description="Helical" evidence="8">
    <location>
        <begin position="165"/>
        <end position="187"/>
    </location>
</feature>
<gene>
    <name evidence="10" type="ORF">C5F44_07245</name>
</gene>
<dbReference type="CDD" id="cd06261">
    <property type="entry name" value="TM_PBP2"/>
    <property type="match status" value="1"/>
</dbReference>
<dbReference type="InterPro" id="IPR000515">
    <property type="entry name" value="MetI-like"/>
</dbReference>
<accession>A0A2T4JB00</accession>
<feature type="transmembrane region" description="Helical" evidence="8">
    <location>
        <begin position="265"/>
        <end position="288"/>
    </location>
</feature>
<evidence type="ECO:0000313" key="10">
    <source>
        <dbReference type="EMBL" id="PTE15069.1"/>
    </source>
</evidence>
<dbReference type="PANTHER" id="PTHR42929">
    <property type="entry name" value="INNER MEMBRANE ABC TRANSPORTER PERMEASE PROTEIN YDCU-RELATED-RELATED"/>
    <property type="match status" value="1"/>
</dbReference>
<feature type="transmembrane region" description="Helical" evidence="8">
    <location>
        <begin position="20"/>
        <end position="42"/>
    </location>
</feature>
<comment type="caution">
    <text evidence="10">The sequence shown here is derived from an EMBL/GenBank/DDBJ whole genome shotgun (WGS) entry which is preliminary data.</text>
</comment>
<comment type="subcellular location">
    <subcellularLocation>
        <location evidence="1 8">Cell membrane</location>
        <topology evidence="1 8">Multi-pass membrane protein</topology>
    </subcellularLocation>
</comment>
<dbReference type="GO" id="GO:0005886">
    <property type="term" value="C:plasma membrane"/>
    <property type="evidence" value="ECO:0007669"/>
    <property type="project" value="UniProtKB-SubCell"/>
</dbReference>
<dbReference type="Proteomes" id="UP000241362">
    <property type="component" value="Unassembled WGS sequence"/>
</dbReference>
<feature type="transmembrane region" description="Helical" evidence="8">
    <location>
        <begin position="208"/>
        <end position="233"/>
    </location>
</feature>
<keyword evidence="11" id="KW-1185">Reference proteome</keyword>
<dbReference type="Gene3D" id="1.10.3720.10">
    <property type="entry name" value="MetI-like"/>
    <property type="match status" value="1"/>
</dbReference>
<evidence type="ECO:0000256" key="3">
    <source>
        <dbReference type="ARBA" id="ARBA00022448"/>
    </source>
</evidence>
<keyword evidence="6 8" id="KW-1133">Transmembrane helix</keyword>
<evidence type="ECO:0000256" key="5">
    <source>
        <dbReference type="ARBA" id="ARBA00022692"/>
    </source>
</evidence>
<comment type="similarity">
    <text evidence="2">Belongs to the binding-protein-dependent transport system permease family. CysTW subfamily.</text>
</comment>
<dbReference type="GO" id="GO:0055085">
    <property type="term" value="P:transmembrane transport"/>
    <property type="evidence" value="ECO:0007669"/>
    <property type="project" value="InterPro"/>
</dbReference>
<name>A0A2T4JB00_FUSBL</name>
<feature type="domain" description="ABC transmembrane type-1" evidence="9">
    <location>
        <begin position="79"/>
        <end position="287"/>
    </location>
</feature>
<protein>
    <submittedName>
        <fullName evidence="10">ABC transporter permease</fullName>
    </submittedName>
</protein>